<name>B8KSA1_9GAMM</name>
<evidence type="ECO:0000313" key="10">
    <source>
        <dbReference type="Proteomes" id="UP000004699"/>
    </source>
</evidence>
<dbReference type="HOGENOM" id="CLU_041771_1_1_6"/>
<keyword evidence="4" id="KW-1003">Cell membrane</keyword>
<protein>
    <submittedName>
        <fullName evidence="9">Transporter, PerM family</fullName>
    </submittedName>
</protein>
<evidence type="ECO:0000256" key="5">
    <source>
        <dbReference type="ARBA" id="ARBA00022692"/>
    </source>
</evidence>
<dbReference type="InterPro" id="IPR002549">
    <property type="entry name" value="AI-2E-like"/>
</dbReference>
<dbReference type="Proteomes" id="UP000004699">
    <property type="component" value="Unassembled WGS sequence"/>
</dbReference>
<dbReference type="PANTHER" id="PTHR21716">
    <property type="entry name" value="TRANSMEMBRANE PROTEIN"/>
    <property type="match status" value="1"/>
</dbReference>
<evidence type="ECO:0000256" key="1">
    <source>
        <dbReference type="ARBA" id="ARBA00004651"/>
    </source>
</evidence>
<evidence type="ECO:0000256" key="6">
    <source>
        <dbReference type="ARBA" id="ARBA00022989"/>
    </source>
</evidence>
<sequence length="373" mass="38902">MNDETNPGEELSRHLVHALIRVGLIALVVVACARIFAPFFGIMLWAVILAVTLFPLHQKLVPKFDGRAGRASTLMVLAILLILGVPMVTLGISAVDHTTDVLSNMKSGEFEVPPVNPAVGKIPIVGENLIALWESASEDFAGTLRDHKDQVSHYASVLLNSATSMLGAVLLSMGSMIIAGVMMAYGHAGAAAMERVLHALVGDAGNNRGQQVLRLSTATVRSVAVGVIGVALIQALLLGVGFLLAGIPAAGLLTFAVFFLGILQLPALLITLPIIAYLWGVGDGSTLANSIASVYFIVAGTADGFLKPMLLGRGVDAPMPVILLGALGGMVSMGMLGLFVGAVVLAVGYQIFMAWVDFVCDGREPLTSQTPDS</sequence>
<evidence type="ECO:0000313" key="9">
    <source>
        <dbReference type="EMBL" id="EED36358.1"/>
    </source>
</evidence>
<feature type="transmembrane region" description="Helical" evidence="8">
    <location>
        <begin position="291"/>
        <end position="310"/>
    </location>
</feature>
<dbReference type="GO" id="GO:0005886">
    <property type="term" value="C:plasma membrane"/>
    <property type="evidence" value="ECO:0007669"/>
    <property type="project" value="UniProtKB-SubCell"/>
</dbReference>
<keyword evidence="5 8" id="KW-0812">Transmembrane</keyword>
<keyword evidence="3" id="KW-0813">Transport</keyword>
<feature type="transmembrane region" description="Helical" evidence="8">
    <location>
        <begin position="253"/>
        <end position="279"/>
    </location>
</feature>
<gene>
    <name evidence="9" type="ORF">NOR51B_2309</name>
</gene>
<accession>B8KSA1</accession>
<dbReference type="STRING" id="565045.NOR51B_2309"/>
<keyword evidence="6 8" id="KW-1133">Transmembrane helix</keyword>
<organism evidence="9 10">
    <name type="scientific">Luminiphilus syltensis NOR5-1B</name>
    <dbReference type="NCBI Taxonomy" id="565045"/>
    <lineage>
        <taxon>Bacteria</taxon>
        <taxon>Pseudomonadati</taxon>
        <taxon>Pseudomonadota</taxon>
        <taxon>Gammaproteobacteria</taxon>
        <taxon>Cellvibrionales</taxon>
        <taxon>Halieaceae</taxon>
        <taxon>Luminiphilus</taxon>
    </lineage>
</organism>
<dbReference type="AlphaFoldDB" id="B8KSA1"/>
<evidence type="ECO:0000256" key="2">
    <source>
        <dbReference type="ARBA" id="ARBA00009773"/>
    </source>
</evidence>
<dbReference type="OrthoDB" id="106838at2"/>
<dbReference type="eggNOG" id="COG0628">
    <property type="taxonomic scope" value="Bacteria"/>
</dbReference>
<feature type="transmembrane region" description="Helical" evidence="8">
    <location>
        <begin position="223"/>
        <end position="247"/>
    </location>
</feature>
<feature type="transmembrane region" description="Helical" evidence="8">
    <location>
        <begin position="322"/>
        <end position="347"/>
    </location>
</feature>
<dbReference type="RefSeq" id="WP_009021102.1">
    <property type="nucleotide sequence ID" value="NZ_DS999411.1"/>
</dbReference>
<comment type="similarity">
    <text evidence="2">Belongs to the autoinducer-2 exporter (AI-2E) (TC 2.A.86) family.</text>
</comment>
<reference evidence="10" key="1">
    <citation type="journal article" date="2013" name="BMC Microbiol.">
        <title>Taxonomy and evolution of bacteriochlorophyll a-containing members of the OM60/NOR5 clade of marine gammaproteobacteria: description of Luminiphilus syltensis gen. nov., sp. nov., reclassification of Haliea rubra as Pseudohaliea rubra gen. nov., comb. nov., and emendation of Chromatocurvus halotolerans.</title>
        <authorList>
            <person name="Spring S."/>
            <person name="Riedel T."/>
            <person name="Sproer C."/>
            <person name="Yan S."/>
            <person name="Harder J."/>
            <person name="Fuchs B.M."/>
        </authorList>
    </citation>
    <scope>NUCLEOTIDE SEQUENCE [LARGE SCALE GENOMIC DNA]</scope>
    <source>
        <strain evidence="10">NOR51-B</strain>
    </source>
</reference>
<dbReference type="EMBL" id="DS999411">
    <property type="protein sequence ID" value="EED36358.1"/>
    <property type="molecule type" value="Genomic_DNA"/>
</dbReference>
<evidence type="ECO:0000256" key="4">
    <source>
        <dbReference type="ARBA" id="ARBA00022475"/>
    </source>
</evidence>
<proteinExistence type="inferred from homology"/>
<keyword evidence="7 8" id="KW-0472">Membrane</keyword>
<dbReference type="Pfam" id="PF01594">
    <property type="entry name" value="AI-2E_transport"/>
    <property type="match status" value="1"/>
</dbReference>
<feature type="transmembrane region" description="Helical" evidence="8">
    <location>
        <begin position="165"/>
        <end position="185"/>
    </location>
</feature>
<evidence type="ECO:0000256" key="7">
    <source>
        <dbReference type="ARBA" id="ARBA00023136"/>
    </source>
</evidence>
<comment type="subcellular location">
    <subcellularLocation>
        <location evidence="1">Cell membrane</location>
        <topology evidence="1">Multi-pass membrane protein</topology>
    </subcellularLocation>
</comment>
<keyword evidence="10" id="KW-1185">Reference proteome</keyword>
<feature type="transmembrane region" description="Helical" evidence="8">
    <location>
        <begin position="20"/>
        <end position="53"/>
    </location>
</feature>
<feature type="transmembrane region" description="Helical" evidence="8">
    <location>
        <begin position="74"/>
        <end position="95"/>
    </location>
</feature>
<dbReference type="PANTHER" id="PTHR21716:SF67">
    <property type="entry name" value="TRANSPORT PROTEIN YDIK-RELATED"/>
    <property type="match status" value="1"/>
</dbReference>
<evidence type="ECO:0000256" key="3">
    <source>
        <dbReference type="ARBA" id="ARBA00022448"/>
    </source>
</evidence>
<evidence type="ECO:0000256" key="8">
    <source>
        <dbReference type="SAM" id="Phobius"/>
    </source>
</evidence>